<evidence type="ECO:0000256" key="2">
    <source>
        <dbReference type="ARBA" id="ARBA00022630"/>
    </source>
</evidence>
<dbReference type="InterPro" id="IPR006058">
    <property type="entry name" value="2Fe2S_fd_BS"/>
</dbReference>
<dbReference type="InterPro" id="IPR050415">
    <property type="entry name" value="MRET"/>
</dbReference>
<dbReference type="InterPro" id="IPR017927">
    <property type="entry name" value="FAD-bd_FR_type"/>
</dbReference>
<dbReference type="InterPro" id="IPR036010">
    <property type="entry name" value="2Fe-2S_ferredoxin-like_sf"/>
</dbReference>
<dbReference type="CDD" id="cd00207">
    <property type="entry name" value="fer2"/>
    <property type="match status" value="1"/>
</dbReference>
<dbReference type="SUPFAM" id="SSF63380">
    <property type="entry name" value="Riboflavin synthase domain-like"/>
    <property type="match status" value="1"/>
</dbReference>
<gene>
    <name evidence="10" type="ORF">ACFFTL_24450</name>
</gene>
<keyword evidence="4" id="KW-0479">Metal-binding</keyword>
<dbReference type="InterPro" id="IPR039261">
    <property type="entry name" value="FNR_nucleotide-bd"/>
</dbReference>
<dbReference type="CDD" id="cd06185">
    <property type="entry name" value="PDR_like"/>
    <property type="match status" value="1"/>
</dbReference>
<organism evidence="10 11">
    <name type="scientific">Streptomyces yanii</name>
    <dbReference type="NCBI Taxonomy" id="78510"/>
    <lineage>
        <taxon>Bacteria</taxon>
        <taxon>Bacillati</taxon>
        <taxon>Actinomycetota</taxon>
        <taxon>Actinomycetes</taxon>
        <taxon>Kitasatosporales</taxon>
        <taxon>Streptomycetaceae</taxon>
        <taxon>Streptomyces</taxon>
    </lineage>
</organism>
<dbReference type="PRINTS" id="PR00409">
    <property type="entry name" value="PHDIOXRDTASE"/>
</dbReference>
<evidence type="ECO:0000313" key="11">
    <source>
        <dbReference type="Proteomes" id="UP001589710"/>
    </source>
</evidence>
<keyword evidence="2" id="KW-0285">Flavoprotein</keyword>
<keyword evidence="5" id="KW-0560">Oxidoreductase</keyword>
<dbReference type="Proteomes" id="UP001589710">
    <property type="component" value="Unassembled WGS sequence"/>
</dbReference>
<dbReference type="Gene3D" id="3.10.20.30">
    <property type="match status" value="1"/>
</dbReference>
<comment type="caution">
    <text evidence="10">The sequence shown here is derived from an EMBL/GenBank/DDBJ whole genome shotgun (WGS) entry which is preliminary data.</text>
</comment>
<evidence type="ECO:0000256" key="7">
    <source>
        <dbReference type="ARBA" id="ARBA00023014"/>
    </source>
</evidence>
<dbReference type="Gene3D" id="2.40.30.10">
    <property type="entry name" value="Translation factors"/>
    <property type="match status" value="1"/>
</dbReference>
<dbReference type="PROSITE" id="PS51384">
    <property type="entry name" value="FAD_FR"/>
    <property type="match status" value="1"/>
</dbReference>
<keyword evidence="3" id="KW-0001">2Fe-2S</keyword>
<feature type="domain" description="FAD-binding FR-type" evidence="9">
    <location>
        <begin position="8"/>
        <end position="113"/>
    </location>
</feature>
<dbReference type="PANTHER" id="PTHR47354:SF1">
    <property type="entry name" value="CARNITINE MONOOXYGENASE REDUCTASE SUBUNIT"/>
    <property type="match status" value="1"/>
</dbReference>
<evidence type="ECO:0000256" key="4">
    <source>
        <dbReference type="ARBA" id="ARBA00022723"/>
    </source>
</evidence>
<accession>A0ABV5RC05</accession>
<keyword evidence="6" id="KW-0408">Iron</keyword>
<evidence type="ECO:0000256" key="5">
    <source>
        <dbReference type="ARBA" id="ARBA00023002"/>
    </source>
</evidence>
<proteinExistence type="predicted"/>
<dbReference type="Gene3D" id="3.40.50.80">
    <property type="entry name" value="Nucleotide-binding domain of ferredoxin-NADP reductase (FNR) module"/>
    <property type="match status" value="1"/>
</dbReference>
<evidence type="ECO:0000256" key="1">
    <source>
        <dbReference type="ARBA" id="ARBA00001974"/>
    </source>
</evidence>
<dbReference type="PROSITE" id="PS51085">
    <property type="entry name" value="2FE2S_FER_2"/>
    <property type="match status" value="1"/>
</dbReference>
<keyword evidence="11" id="KW-1185">Reference proteome</keyword>
<feature type="domain" description="2Fe-2S ferredoxin-type" evidence="8">
    <location>
        <begin position="232"/>
        <end position="317"/>
    </location>
</feature>
<dbReference type="InterPro" id="IPR017938">
    <property type="entry name" value="Riboflavin_synthase-like_b-brl"/>
</dbReference>
<dbReference type="SUPFAM" id="SSF52343">
    <property type="entry name" value="Ferredoxin reductase-like, C-terminal NADP-linked domain"/>
    <property type="match status" value="1"/>
</dbReference>
<evidence type="ECO:0000256" key="6">
    <source>
        <dbReference type="ARBA" id="ARBA00023004"/>
    </source>
</evidence>
<evidence type="ECO:0000259" key="8">
    <source>
        <dbReference type="PROSITE" id="PS51085"/>
    </source>
</evidence>
<reference evidence="10 11" key="1">
    <citation type="submission" date="2024-09" db="EMBL/GenBank/DDBJ databases">
        <authorList>
            <person name="Sun Q."/>
            <person name="Mori K."/>
        </authorList>
    </citation>
    <scope>NUCLEOTIDE SEQUENCE [LARGE SCALE GENOMIC DNA]</scope>
    <source>
        <strain evidence="10 11">JCM 3331</strain>
    </source>
</reference>
<sequence length="317" mass="33070">MSRVCDVAAPAGTRLLEVREAVAAADGVLSLTLADPSGAPLPSWTPGAHVDLHVEPGTVRQYSLCSDPDDTGHYRIAVLRVPDGRGGSAAVHERIRAGATVAVSEPRNHFELVDAPDYLLVAGGIGITPLLAMAHRLTALGKPWRMLYGGRSRATMAFLDELPPDRVTVVPQDEAGRPDLAGYLATAPDATVYACGPGGLLDAVRALHTGPVHTERFTAPEPAGSPDGDHAFEVRLVRTGLDLHVPAGTSVLDAIRAAGGEVPSSCEAGICGTCETAVIDGVPDHRDALLTPEEQEAGTTMLICVSRCRGARLVLDL</sequence>
<dbReference type="PROSITE" id="PS00197">
    <property type="entry name" value="2FE2S_FER_1"/>
    <property type="match status" value="1"/>
</dbReference>
<dbReference type="RefSeq" id="WP_345517611.1">
    <property type="nucleotide sequence ID" value="NZ_BAAAXD010000045.1"/>
</dbReference>
<dbReference type="PANTHER" id="PTHR47354">
    <property type="entry name" value="NADH OXIDOREDUCTASE HCR"/>
    <property type="match status" value="1"/>
</dbReference>
<evidence type="ECO:0000313" key="10">
    <source>
        <dbReference type="EMBL" id="MFB9575354.1"/>
    </source>
</evidence>
<name>A0ABV5RC05_9ACTN</name>
<dbReference type="SUPFAM" id="SSF54292">
    <property type="entry name" value="2Fe-2S ferredoxin-like"/>
    <property type="match status" value="1"/>
</dbReference>
<protein>
    <submittedName>
        <fullName evidence="10">PDR/VanB family oxidoreductase</fullName>
    </submittedName>
</protein>
<evidence type="ECO:0000259" key="9">
    <source>
        <dbReference type="PROSITE" id="PS51384"/>
    </source>
</evidence>
<dbReference type="InterPro" id="IPR012675">
    <property type="entry name" value="Beta-grasp_dom_sf"/>
</dbReference>
<dbReference type="EMBL" id="JBHMCG010000098">
    <property type="protein sequence ID" value="MFB9575354.1"/>
    <property type="molecule type" value="Genomic_DNA"/>
</dbReference>
<keyword evidence="7" id="KW-0411">Iron-sulfur</keyword>
<dbReference type="InterPro" id="IPR001041">
    <property type="entry name" value="2Fe-2S_ferredoxin-type"/>
</dbReference>
<dbReference type="Pfam" id="PF00111">
    <property type="entry name" value="Fer2"/>
    <property type="match status" value="1"/>
</dbReference>
<evidence type="ECO:0000256" key="3">
    <source>
        <dbReference type="ARBA" id="ARBA00022714"/>
    </source>
</evidence>
<comment type="cofactor">
    <cofactor evidence="1">
        <name>FAD</name>
        <dbReference type="ChEBI" id="CHEBI:57692"/>
    </cofactor>
</comment>